<evidence type="ECO:0000313" key="3">
    <source>
        <dbReference type="Proteomes" id="UP000271624"/>
    </source>
</evidence>
<dbReference type="AlphaFoldDB" id="A0A3S1B6J2"/>
<dbReference type="Proteomes" id="UP000271624">
    <property type="component" value="Unassembled WGS sequence"/>
</dbReference>
<name>A0A3S1B6J2_9CYAN</name>
<dbReference type="InterPro" id="IPR016024">
    <property type="entry name" value="ARM-type_fold"/>
</dbReference>
<dbReference type="Gene3D" id="1.25.40.290">
    <property type="entry name" value="ARM repeat domains"/>
    <property type="match status" value="1"/>
</dbReference>
<reference evidence="2" key="2">
    <citation type="journal article" date="2019" name="Genome Biol. Evol.">
        <title>Day and night: Metabolic profiles and evolutionary relationships of six axenic non-marine cyanobacteria.</title>
        <authorList>
            <person name="Will S.E."/>
            <person name="Henke P."/>
            <person name="Boedeker C."/>
            <person name="Huang S."/>
            <person name="Brinkmann H."/>
            <person name="Rohde M."/>
            <person name="Jarek M."/>
            <person name="Friedl T."/>
            <person name="Seufert S."/>
            <person name="Schumacher M."/>
            <person name="Overmann J."/>
            <person name="Neumann-Schaal M."/>
            <person name="Petersen J."/>
        </authorList>
    </citation>
    <scope>NUCLEOTIDE SEQUENCE [LARGE SCALE GENOMIC DNA]</scope>
    <source>
        <strain evidence="2">PCC 7102</strain>
    </source>
</reference>
<reference evidence="2" key="1">
    <citation type="submission" date="2018-12" db="EMBL/GenBank/DDBJ databases">
        <authorList>
            <person name="Will S."/>
            <person name="Neumann-Schaal M."/>
            <person name="Henke P."/>
        </authorList>
    </citation>
    <scope>NUCLEOTIDE SEQUENCE</scope>
    <source>
        <strain evidence="2">PCC 7102</strain>
    </source>
</reference>
<evidence type="ECO:0000313" key="2">
    <source>
        <dbReference type="EMBL" id="RUT05932.1"/>
    </source>
</evidence>
<dbReference type="SUPFAM" id="SSF48371">
    <property type="entry name" value="ARM repeat"/>
    <property type="match status" value="1"/>
</dbReference>
<protein>
    <submittedName>
        <fullName evidence="2">DNA alkylation repair protein</fullName>
    </submittedName>
</protein>
<dbReference type="EMBL" id="RSCL01000007">
    <property type="protein sequence ID" value="RUT05932.1"/>
    <property type="molecule type" value="Genomic_DNA"/>
</dbReference>
<keyword evidence="3" id="KW-1185">Reference proteome</keyword>
<accession>A0A3S1B6J2</accession>
<gene>
    <name evidence="2" type="ORF">DSM106972_031380</name>
</gene>
<comment type="similarity">
    <text evidence="1">Belongs to the CpcE/RpcE/PecE family.</text>
</comment>
<evidence type="ECO:0000256" key="1">
    <source>
        <dbReference type="ARBA" id="ARBA00009299"/>
    </source>
</evidence>
<comment type="caution">
    <text evidence="2">The sequence shown here is derived from an EMBL/GenBank/DDBJ whole genome shotgun (WGS) entry which is preliminary data.</text>
</comment>
<organism evidence="2 3">
    <name type="scientific">Dulcicalothrix desertica PCC 7102</name>
    <dbReference type="NCBI Taxonomy" id="232991"/>
    <lineage>
        <taxon>Bacteria</taxon>
        <taxon>Bacillati</taxon>
        <taxon>Cyanobacteriota</taxon>
        <taxon>Cyanophyceae</taxon>
        <taxon>Nostocales</taxon>
        <taxon>Calotrichaceae</taxon>
        <taxon>Dulcicalothrix</taxon>
    </lineage>
</organism>
<sequence length="279" mass="31588">MIEIIIKQIKSAVKMNKNKQQSPSTKKTNRPNEVPVEILEQLNSGIRESANLAEMLAIDFATLISYVIPEISNDANKYFKSSDGITKRMLIAGELLSKNLGATNLDSIAKHPADTVRSWAAYAIASIPDITLSERLNLIQPLADDNHFNVREWAWLALRPHITVNIQNAIELMAPWVEESSPNIRRFAIESTRPRGVWCPHIQELKKNPQIGLPLLEPVKADTSRYVQDSVGNWLNDAAKQQPDWVLSICKRWQVESNTKQTTRICSRALRNLKKYKAT</sequence>
<proteinExistence type="inferred from homology"/>